<dbReference type="Pfam" id="PF00560">
    <property type="entry name" value="LRR_1"/>
    <property type="match status" value="3"/>
</dbReference>
<dbReference type="Pfam" id="PF13855">
    <property type="entry name" value="LRR_8"/>
    <property type="match status" value="1"/>
</dbReference>
<dbReference type="Gramene" id="RZC62103">
    <property type="protein sequence ID" value="RZC62103"/>
    <property type="gene ID" value="C5167_023863"/>
</dbReference>
<evidence type="ECO:0000256" key="10">
    <source>
        <dbReference type="ARBA" id="ARBA00023170"/>
    </source>
</evidence>
<dbReference type="EMBL" id="CM010719">
    <property type="protein sequence ID" value="RZC62103.1"/>
    <property type="molecule type" value="Genomic_DNA"/>
</dbReference>
<gene>
    <name evidence="13" type="ORF">C5167_023863</name>
</gene>
<evidence type="ECO:0000256" key="2">
    <source>
        <dbReference type="ARBA" id="ARBA00004479"/>
    </source>
</evidence>
<sequence length="308" mass="34313">MTLDLSNNKFKGRLPKSIANCTDLKVIDVGNNQLNDTFPSWLGGMPQLRSNKFFGAWGAQCNFSVLQIIDISTNDFSGLLPKDCFSSWNAMIINKQERDWNREDQILQIDDLKMDFYYQPKVTVTSKGIDIELVKILTTFTSIDLSNNRFEGGIPEIIGSLTALRILNFTGKIPSTFGNLTHLESLDLSRNNLTGNIPFQLAGLSSLSVLNVSFNKLVGEIPSGTQFQTFDSSSFQGNNGLCGFPLSKDCKNTVQSNSKDENASGSKDEFETFLGFVVGAGMVIGPQYFWKKGRQWVNKCINKILRIR</sequence>
<evidence type="ECO:0000256" key="1">
    <source>
        <dbReference type="ARBA" id="ARBA00004236"/>
    </source>
</evidence>
<dbReference type="Gene3D" id="3.80.10.10">
    <property type="entry name" value="Ribonuclease Inhibitor"/>
    <property type="match status" value="1"/>
</dbReference>
<evidence type="ECO:0000256" key="11">
    <source>
        <dbReference type="ARBA" id="ARBA00023180"/>
    </source>
</evidence>
<evidence type="ECO:0000313" key="13">
    <source>
        <dbReference type="EMBL" id="RZC62103.1"/>
    </source>
</evidence>
<evidence type="ECO:0000256" key="7">
    <source>
        <dbReference type="ARBA" id="ARBA00022737"/>
    </source>
</evidence>
<evidence type="ECO:0000256" key="6">
    <source>
        <dbReference type="ARBA" id="ARBA00022692"/>
    </source>
</evidence>
<proteinExistence type="inferred from homology"/>
<dbReference type="FunFam" id="3.80.10.10:FF:000111">
    <property type="entry name" value="LRR receptor-like serine/threonine-protein kinase ERECTA"/>
    <property type="match status" value="1"/>
</dbReference>
<evidence type="ECO:0000256" key="9">
    <source>
        <dbReference type="ARBA" id="ARBA00023136"/>
    </source>
</evidence>
<comment type="similarity">
    <text evidence="3">Belongs to the RLP family.</text>
</comment>
<dbReference type="GO" id="GO:0005886">
    <property type="term" value="C:plasma membrane"/>
    <property type="evidence" value="ECO:0007669"/>
    <property type="project" value="UniProtKB-SubCell"/>
</dbReference>
<keyword evidence="8" id="KW-1133">Transmembrane helix</keyword>
<accession>A0A4Y7JLZ3</accession>
<keyword evidence="7" id="KW-0677">Repeat</keyword>
<keyword evidence="14" id="KW-1185">Reference proteome</keyword>
<keyword evidence="9" id="KW-0472">Membrane</keyword>
<name>A0A4Y7JLZ3_PAPSO</name>
<keyword evidence="11" id="KW-0325">Glycoprotein</keyword>
<dbReference type="Proteomes" id="UP000316621">
    <property type="component" value="Chromosome 5"/>
</dbReference>
<keyword evidence="4" id="KW-1003">Cell membrane</keyword>
<evidence type="ECO:0000256" key="4">
    <source>
        <dbReference type="ARBA" id="ARBA00022475"/>
    </source>
</evidence>
<evidence type="ECO:0000256" key="8">
    <source>
        <dbReference type="ARBA" id="ARBA00022989"/>
    </source>
</evidence>
<comment type="subcellular location">
    <subcellularLocation>
        <location evidence="1">Cell membrane</location>
    </subcellularLocation>
    <subcellularLocation>
        <location evidence="12">Endomembrane system</location>
        <topology evidence="12">Single-pass membrane protein</topology>
    </subcellularLocation>
    <subcellularLocation>
        <location evidence="2">Membrane</location>
        <topology evidence="2">Single-pass type I membrane protein</topology>
    </subcellularLocation>
</comment>
<dbReference type="SUPFAM" id="SSF52058">
    <property type="entry name" value="L domain-like"/>
    <property type="match status" value="1"/>
</dbReference>
<organism evidence="13 14">
    <name type="scientific">Papaver somniferum</name>
    <name type="common">Opium poppy</name>
    <dbReference type="NCBI Taxonomy" id="3469"/>
    <lineage>
        <taxon>Eukaryota</taxon>
        <taxon>Viridiplantae</taxon>
        <taxon>Streptophyta</taxon>
        <taxon>Embryophyta</taxon>
        <taxon>Tracheophyta</taxon>
        <taxon>Spermatophyta</taxon>
        <taxon>Magnoliopsida</taxon>
        <taxon>Ranunculales</taxon>
        <taxon>Papaveraceae</taxon>
        <taxon>Papaveroideae</taxon>
        <taxon>Papaver</taxon>
    </lineage>
</organism>
<reference evidence="13 14" key="1">
    <citation type="journal article" date="2018" name="Science">
        <title>The opium poppy genome and morphinan production.</title>
        <authorList>
            <person name="Guo L."/>
            <person name="Winzer T."/>
            <person name="Yang X."/>
            <person name="Li Y."/>
            <person name="Ning Z."/>
            <person name="He Z."/>
            <person name="Teodor R."/>
            <person name="Lu Y."/>
            <person name="Bowser T.A."/>
            <person name="Graham I.A."/>
            <person name="Ye K."/>
        </authorList>
    </citation>
    <scope>NUCLEOTIDE SEQUENCE [LARGE SCALE GENOMIC DNA]</scope>
    <source>
        <strain evidence="14">cv. HN1</strain>
        <tissue evidence="13">Leaves</tissue>
    </source>
</reference>
<protein>
    <recommendedName>
        <fullName evidence="15">Leucine-rich repeat-containing N-terminal plant-type domain-containing protein</fullName>
    </recommendedName>
</protein>
<dbReference type="STRING" id="3469.A0A4Y7JLZ3"/>
<dbReference type="PANTHER" id="PTHR27004:SF428">
    <property type="entry name" value="OS01G0160600 PROTEIN"/>
    <property type="match status" value="1"/>
</dbReference>
<dbReference type="PRINTS" id="PR00019">
    <property type="entry name" value="LEURICHRPT"/>
</dbReference>
<evidence type="ECO:0000313" key="14">
    <source>
        <dbReference type="Proteomes" id="UP000316621"/>
    </source>
</evidence>
<dbReference type="InterPro" id="IPR001611">
    <property type="entry name" value="Leu-rich_rpt"/>
</dbReference>
<keyword evidence="5" id="KW-0433">Leucine-rich repeat</keyword>
<evidence type="ECO:0008006" key="15">
    <source>
        <dbReference type="Google" id="ProtNLM"/>
    </source>
</evidence>
<dbReference type="OrthoDB" id="994806at2759"/>
<dbReference type="AlphaFoldDB" id="A0A4Y7JLZ3"/>
<evidence type="ECO:0000256" key="12">
    <source>
        <dbReference type="ARBA" id="ARBA00037847"/>
    </source>
</evidence>
<keyword evidence="10" id="KW-0675">Receptor</keyword>
<dbReference type="InterPro" id="IPR032675">
    <property type="entry name" value="LRR_dom_sf"/>
</dbReference>
<evidence type="ECO:0000256" key="5">
    <source>
        <dbReference type="ARBA" id="ARBA00022614"/>
    </source>
</evidence>
<evidence type="ECO:0000256" key="3">
    <source>
        <dbReference type="ARBA" id="ARBA00009592"/>
    </source>
</evidence>
<dbReference type="OMA" id="ASADQHY"/>
<keyword evidence="6" id="KW-0812">Transmembrane</keyword>
<dbReference type="PANTHER" id="PTHR27004">
    <property type="entry name" value="RECEPTOR-LIKE PROTEIN 12 ISOFORM X1"/>
    <property type="match status" value="1"/>
</dbReference>